<dbReference type="KEGG" id="bcel:BcellWH2_04810"/>
<dbReference type="SUPFAM" id="SSF56281">
    <property type="entry name" value="Metallo-hydrolase/oxidoreductase"/>
    <property type="match status" value="1"/>
</dbReference>
<proteinExistence type="predicted"/>
<dbReference type="Pfam" id="PF13483">
    <property type="entry name" value="Lactamase_B_3"/>
    <property type="match status" value="1"/>
</dbReference>
<dbReference type="Proteomes" id="UP000061809">
    <property type="component" value="Chromosome"/>
</dbReference>
<dbReference type="EMBL" id="JARFID010000050">
    <property type="protein sequence ID" value="MDE8697468.1"/>
    <property type="molecule type" value="Genomic_DNA"/>
</dbReference>
<evidence type="ECO:0000313" key="2">
    <source>
        <dbReference type="EMBL" id="MDE8697468.1"/>
    </source>
</evidence>
<dbReference type="Proteomes" id="UP001221924">
    <property type="component" value="Unassembled WGS sequence"/>
</dbReference>
<dbReference type="EMBL" id="CP012801">
    <property type="protein sequence ID" value="ALJ62019.1"/>
    <property type="molecule type" value="Genomic_DNA"/>
</dbReference>
<dbReference type="AlphaFoldDB" id="A0A0N7IG50"/>
<sequence length="243" mass="28177">MKLDYIYHSGFAIEADGVTVIIDYYKDSSETEYNKGIVHDYLLGRPGELYVLSSHFHPDHFNREVLLWKAERPDIHYIFSKDILKHRRATREDATYINKGDVYEDPNIRIEAFGSTDVGISFLIDLQGIRLFHAGDLNNWHWSEESTPQEIRKAEGDFLAEVKYLQQTAPSVDVAMFPVDNRIGKDYMRGAEQFVERIKTAIFVPMHFSEEYKGGNAFREFAESKGCRFLSITRRGESFDITQ</sequence>
<protein>
    <submittedName>
        <fullName evidence="1">Beta-lactamase superfamily domain protein</fullName>
    </submittedName>
    <submittedName>
        <fullName evidence="2">MBL fold metallo-hydrolase</fullName>
    </submittedName>
</protein>
<dbReference type="PATRIC" id="fig|246787.4.peg.4965"/>
<dbReference type="PANTHER" id="PTHR42967:SF1">
    <property type="entry name" value="MBL FOLD METALLO-HYDROLASE"/>
    <property type="match status" value="1"/>
</dbReference>
<dbReference type="Gene3D" id="3.60.15.10">
    <property type="entry name" value="Ribonuclease Z/Hydroxyacylglutathione hydrolase-like"/>
    <property type="match status" value="1"/>
</dbReference>
<reference evidence="2" key="2">
    <citation type="submission" date="2023-03" db="EMBL/GenBank/DDBJ databases">
        <title>DFI Biobank Strains.</title>
        <authorList>
            <person name="Mostad J."/>
            <person name="Paddock L."/>
            <person name="Medina S."/>
            <person name="Waligurski E."/>
            <person name="Barat B."/>
            <person name="Smith R."/>
            <person name="Burgo V."/>
            <person name="Metcalfe C."/>
            <person name="Woodson C."/>
            <person name="Sundararajan A."/>
            <person name="Ramaswamy R."/>
            <person name="Lin H."/>
            <person name="Pamer E.G."/>
        </authorList>
    </citation>
    <scope>NUCLEOTIDE SEQUENCE</scope>
    <source>
        <strain evidence="2">DFI.9.5</strain>
    </source>
</reference>
<dbReference type="InterPro" id="IPR036866">
    <property type="entry name" value="RibonucZ/Hydroxyglut_hydro"/>
</dbReference>
<accession>A0A0N7IG50</accession>
<dbReference type="PANTHER" id="PTHR42967">
    <property type="entry name" value="METAL DEPENDENT HYDROLASE"/>
    <property type="match status" value="1"/>
</dbReference>
<name>A0A0N7IG50_9BACE</name>
<evidence type="ECO:0000313" key="3">
    <source>
        <dbReference type="Proteomes" id="UP000061809"/>
    </source>
</evidence>
<reference evidence="1 3" key="1">
    <citation type="journal article" date="2015" name="Science">
        <title>Genetic determinants of in vivo fitness and diet responsiveness in multiple human gut Bacteroides.</title>
        <authorList>
            <person name="Wu M."/>
            <person name="McNulty N.P."/>
            <person name="Rodionov D.A."/>
            <person name="Khoroshkin M.S."/>
            <person name="Griffin N.W."/>
            <person name="Cheng J."/>
            <person name="Latreille P."/>
            <person name="Kerstetter R.A."/>
            <person name="Terrapon N."/>
            <person name="Henrissat B."/>
            <person name="Osterman A.L."/>
            <person name="Gordon J.I."/>
        </authorList>
    </citation>
    <scope>NUCLEOTIDE SEQUENCE [LARGE SCALE GENOMIC DNA]</scope>
    <source>
        <strain evidence="1 3">WH2</strain>
    </source>
</reference>
<dbReference type="RefSeq" id="WP_029427589.1">
    <property type="nucleotide sequence ID" value="NZ_CAXKYC010000022.1"/>
</dbReference>
<gene>
    <name evidence="1" type="ORF">BcellWH2_04810</name>
    <name evidence="2" type="ORF">PZH42_25535</name>
</gene>
<organism evidence="1 3">
    <name type="scientific">Bacteroides cellulosilyticus</name>
    <dbReference type="NCBI Taxonomy" id="246787"/>
    <lineage>
        <taxon>Bacteria</taxon>
        <taxon>Pseudomonadati</taxon>
        <taxon>Bacteroidota</taxon>
        <taxon>Bacteroidia</taxon>
        <taxon>Bacteroidales</taxon>
        <taxon>Bacteroidaceae</taxon>
        <taxon>Bacteroides</taxon>
    </lineage>
</organism>
<evidence type="ECO:0000313" key="1">
    <source>
        <dbReference type="EMBL" id="ALJ62019.1"/>
    </source>
</evidence>